<feature type="domain" description="C-type lectin" evidence="3">
    <location>
        <begin position="56"/>
        <end position="171"/>
    </location>
</feature>
<feature type="chain" id="PRO_5042913038" description="C-type lectin domain-containing protein" evidence="2">
    <location>
        <begin position="20"/>
        <end position="177"/>
    </location>
</feature>
<keyword evidence="5" id="KW-1185">Reference proteome</keyword>
<keyword evidence="1" id="KW-1015">Disulfide bond</keyword>
<dbReference type="EMBL" id="JAUZQC010000009">
    <property type="protein sequence ID" value="KAK5866603.1"/>
    <property type="molecule type" value="Genomic_DNA"/>
</dbReference>
<dbReference type="InterPro" id="IPR016187">
    <property type="entry name" value="CTDL_fold"/>
</dbReference>
<dbReference type="SMART" id="SM00034">
    <property type="entry name" value="CLECT"/>
    <property type="match status" value="1"/>
</dbReference>
<dbReference type="InterPro" id="IPR001304">
    <property type="entry name" value="C-type_lectin-like"/>
</dbReference>
<dbReference type="PROSITE" id="PS00615">
    <property type="entry name" value="C_TYPE_LECTIN_1"/>
    <property type="match status" value="1"/>
</dbReference>
<dbReference type="Gene3D" id="3.10.100.10">
    <property type="entry name" value="Mannose-Binding Protein A, subunit A"/>
    <property type="match status" value="1"/>
</dbReference>
<dbReference type="PROSITE" id="PS50041">
    <property type="entry name" value="C_TYPE_LECTIN_2"/>
    <property type="match status" value="1"/>
</dbReference>
<evidence type="ECO:0000313" key="5">
    <source>
        <dbReference type="Proteomes" id="UP001346869"/>
    </source>
</evidence>
<dbReference type="SUPFAM" id="SSF56436">
    <property type="entry name" value="C-type lectin-like"/>
    <property type="match status" value="1"/>
</dbReference>
<dbReference type="InterPro" id="IPR018378">
    <property type="entry name" value="C-type_lectin_CS"/>
</dbReference>
<name>A0AAN8ATL0_ELEMC</name>
<protein>
    <recommendedName>
        <fullName evidence="3">C-type lectin domain-containing protein</fullName>
    </recommendedName>
</protein>
<dbReference type="CDD" id="cd00037">
    <property type="entry name" value="CLECT"/>
    <property type="match status" value="1"/>
</dbReference>
<gene>
    <name evidence="4" type="ORF">PBY51_020782</name>
</gene>
<evidence type="ECO:0000313" key="4">
    <source>
        <dbReference type="EMBL" id="KAK5866603.1"/>
    </source>
</evidence>
<feature type="signal peptide" evidence="2">
    <location>
        <begin position="1"/>
        <end position="19"/>
    </location>
</feature>
<evidence type="ECO:0000256" key="2">
    <source>
        <dbReference type="SAM" id="SignalP"/>
    </source>
</evidence>
<evidence type="ECO:0000259" key="3">
    <source>
        <dbReference type="PROSITE" id="PS50041"/>
    </source>
</evidence>
<dbReference type="Proteomes" id="UP001346869">
    <property type="component" value="Unassembled WGS sequence"/>
</dbReference>
<reference evidence="4 5" key="2">
    <citation type="journal article" date="2023" name="Mol. Biol. Evol.">
        <title>Genomics of Secondarily Temperate Adaptation in the Only Non-Antarctic Icefish.</title>
        <authorList>
            <person name="Rivera-Colon A.G."/>
            <person name="Rayamajhi N."/>
            <person name="Minhas B.F."/>
            <person name="Madrigal G."/>
            <person name="Bilyk K.T."/>
            <person name="Yoon V."/>
            <person name="Hune M."/>
            <person name="Gregory S."/>
            <person name="Cheng C.H.C."/>
            <person name="Catchen J.M."/>
        </authorList>
    </citation>
    <scope>NUCLEOTIDE SEQUENCE [LARGE SCALE GENOMIC DNA]</scope>
    <source>
        <strain evidence="4">JMC-PN-2008</strain>
    </source>
</reference>
<accession>A0AAN8ATL0</accession>
<comment type="caution">
    <text evidence="4">The sequence shown here is derived from an EMBL/GenBank/DDBJ whole genome shotgun (WGS) entry which is preliminary data.</text>
</comment>
<proteinExistence type="predicted"/>
<organism evidence="4 5">
    <name type="scientific">Eleginops maclovinus</name>
    <name type="common">Patagonian blennie</name>
    <name type="synonym">Eleginus maclovinus</name>
    <dbReference type="NCBI Taxonomy" id="56733"/>
    <lineage>
        <taxon>Eukaryota</taxon>
        <taxon>Metazoa</taxon>
        <taxon>Chordata</taxon>
        <taxon>Craniata</taxon>
        <taxon>Vertebrata</taxon>
        <taxon>Euteleostomi</taxon>
        <taxon>Actinopterygii</taxon>
        <taxon>Neopterygii</taxon>
        <taxon>Teleostei</taxon>
        <taxon>Neoteleostei</taxon>
        <taxon>Acanthomorphata</taxon>
        <taxon>Eupercaria</taxon>
        <taxon>Perciformes</taxon>
        <taxon>Notothenioidei</taxon>
        <taxon>Eleginopidae</taxon>
        <taxon>Eleginops</taxon>
    </lineage>
</organism>
<dbReference type="InterPro" id="IPR016186">
    <property type="entry name" value="C-type_lectin-like/link_sf"/>
</dbReference>
<evidence type="ECO:0000256" key="1">
    <source>
        <dbReference type="ARBA" id="ARBA00023157"/>
    </source>
</evidence>
<sequence length="177" mass="20374">MKILLILSVILCVALSIRAATEAEIKKVEEEFVPEDSVPVPRNARFNFCPDGWYCHNSRCFTVVNTATDWYTAEVTLLQHFHSVIDSRQTVSLYGTPMCPFCPTGALYQPGLGNAWLGGFYLQSRWIWIDGLGFYYENWYYIYYDYACLYLNTDYGWMNTDCTSTLGFICSKNPFSC</sequence>
<dbReference type="AlphaFoldDB" id="A0AAN8ATL0"/>
<keyword evidence="2" id="KW-0732">Signal</keyword>
<reference evidence="4 5" key="1">
    <citation type="journal article" date="2023" name="Genes (Basel)">
        <title>Chromosome-Level Genome Assembly and Circadian Gene Repertoire of the Patagonia Blennie Eleginops maclovinus-The Closest Ancestral Proxy of Antarctic Cryonotothenioids.</title>
        <authorList>
            <person name="Cheng C.C."/>
            <person name="Rivera-Colon A.G."/>
            <person name="Minhas B.F."/>
            <person name="Wilson L."/>
            <person name="Rayamajhi N."/>
            <person name="Vargas-Chacoff L."/>
            <person name="Catchen J.M."/>
        </authorList>
    </citation>
    <scope>NUCLEOTIDE SEQUENCE [LARGE SCALE GENOMIC DNA]</scope>
    <source>
        <strain evidence="4">JMC-PN-2008</strain>
    </source>
</reference>